<keyword evidence="4" id="KW-1185">Reference proteome</keyword>
<feature type="region of interest" description="Disordered" evidence="1">
    <location>
        <begin position="184"/>
        <end position="230"/>
    </location>
</feature>
<evidence type="ECO:0000313" key="3">
    <source>
        <dbReference type="EMBL" id="KAF2689189.1"/>
    </source>
</evidence>
<keyword evidence="2" id="KW-0472">Membrane</keyword>
<reference evidence="3" key="1">
    <citation type="journal article" date="2020" name="Stud. Mycol.">
        <title>101 Dothideomycetes genomes: a test case for predicting lifestyles and emergence of pathogens.</title>
        <authorList>
            <person name="Haridas S."/>
            <person name="Albert R."/>
            <person name="Binder M."/>
            <person name="Bloem J."/>
            <person name="Labutti K."/>
            <person name="Salamov A."/>
            <person name="Andreopoulos B."/>
            <person name="Baker S."/>
            <person name="Barry K."/>
            <person name="Bills G."/>
            <person name="Bluhm B."/>
            <person name="Cannon C."/>
            <person name="Castanera R."/>
            <person name="Culley D."/>
            <person name="Daum C."/>
            <person name="Ezra D."/>
            <person name="Gonzalez J."/>
            <person name="Henrissat B."/>
            <person name="Kuo A."/>
            <person name="Liang C."/>
            <person name="Lipzen A."/>
            <person name="Lutzoni F."/>
            <person name="Magnuson J."/>
            <person name="Mondo S."/>
            <person name="Nolan M."/>
            <person name="Ohm R."/>
            <person name="Pangilinan J."/>
            <person name="Park H.-J."/>
            <person name="Ramirez L."/>
            <person name="Alfaro M."/>
            <person name="Sun H."/>
            <person name="Tritt A."/>
            <person name="Yoshinaga Y."/>
            <person name="Zwiers L.-H."/>
            <person name="Turgeon B."/>
            <person name="Goodwin S."/>
            <person name="Spatafora J."/>
            <person name="Crous P."/>
            <person name="Grigoriev I."/>
        </authorList>
    </citation>
    <scope>NUCLEOTIDE SEQUENCE</scope>
    <source>
        <strain evidence="3">CBS 122367</strain>
    </source>
</reference>
<proteinExistence type="predicted"/>
<evidence type="ECO:0000256" key="1">
    <source>
        <dbReference type="SAM" id="MobiDB-lite"/>
    </source>
</evidence>
<dbReference type="Proteomes" id="UP000799291">
    <property type="component" value="Unassembled WGS sequence"/>
</dbReference>
<gene>
    <name evidence="3" type="ORF">K458DRAFT_413482</name>
</gene>
<feature type="compositionally biased region" description="Low complexity" evidence="1">
    <location>
        <begin position="206"/>
        <end position="230"/>
    </location>
</feature>
<dbReference type="EMBL" id="MU005572">
    <property type="protein sequence ID" value="KAF2689189.1"/>
    <property type="molecule type" value="Genomic_DNA"/>
</dbReference>
<feature type="transmembrane region" description="Helical" evidence="2">
    <location>
        <begin position="120"/>
        <end position="141"/>
    </location>
</feature>
<organism evidence="3 4">
    <name type="scientific">Lentithecium fluviatile CBS 122367</name>
    <dbReference type="NCBI Taxonomy" id="1168545"/>
    <lineage>
        <taxon>Eukaryota</taxon>
        <taxon>Fungi</taxon>
        <taxon>Dikarya</taxon>
        <taxon>Ascomycota</taxon>
        <taxon>Pezizomycotina</taxon>
        <taxon>Dothideomycetes</taxon>
        <taxon>Pleosporomycetidae</taxon>
        <taxon>Pleosporales</taxon>
        <taxon>Massarineae</taxon>
        <taxon>Lentitheciaceae</taxon>
        <taxon>Lentithecium</taxon>
    </lineage>
</organism>
<accession>A0A6G1JGD3</accession>
<protein>
    <submittedName>
        <fullName evidence="3">Uncharacterized protein</fullName>
    </submittedName>
</protein>
<feature type="compositionally biased region" description="Basic and acidic residues" evidence="1">
    <location>
        <begin position="81"/>
        <end position="90"/>
    </location>
</feature>
<sequence>MGIYDRQPPTPDLTSIELRSAFRSPSPAPTYRSTNRETFWPTPKNGNNPYSTFTNTNSSSSSTSFIWHDEKAALEAPYIHPKPEPHDPNHPHYATPSRPLPAPLPHPPSSHPKRSSRRRILPWLLATLFFLSTLYFISLLLGSKFLSIIRPINTQTHTINLVINGNMAAPGQTPTLLVSTVITPVPTGEGQDNTGKPENDLQSSQGLSGTPATPTPTPTTLVTSTVSKKN</sequence>
<keyword evidence="2" id="KW-0812">Transmembrane</keyword>
<name>A0A6G1JGD3_9PLEO</name>
<feature type="region of interest" description="Disordered" evidence="1">
    <location>
        <begin position="78"/>
        <end position="116"/>
    </location>
</feature>
<keyword evidence="2" id="KW-1133">Transmembrane helix</keyword>
<dbReference type="OrthoDB" id="3799173at2759"/>
<dbReference type="AlphaFoldDB" id="A0A6G1JGD3"/>
<feature type="region of interest" description="Disordered" evidence="1">
    <location>
        <begin position="1"/>
        <end position="57"/>
    </location>
</feature>
<evidence type="ECO:0000313" key="4">
    <source>
        <dbReference type="Proteomes" id="UP000799291"/>
    </source>
</evidence>
<evidence type="ECO:0000256" key="2">
    <source>
        <dbReference type="SAM" id="Phobius"/>
    </source>
</evidence>
<feature type="compositionally biased region" description="Pro residues" evidence="1">
    <location>
        <begin position="98"/>
        <end position="110"/>
    </location>
</feature>
<feature type="compositionally biased region" description="Polar residues" evidence="1">
    <location>
        <begin position="190"/>
        <end position="205"/>
    </location>
</feature>